<comment type="catalytic activity">
    <reaction evidence="1 7">
        <text>2-(N(omega)-L-arginino)succinate = fumarate + L-arginine</text>
        <dbReference type="Rhea" id="RHEA:24020"/>
        <dbReference type="ChEBI" id="CHEBI:29806"/>
        <dbReference type="ChEBI" id="CHEBI:32682"/>
        <dbReference type="ChEBI" id="CHEBI:57472"/>
        <dbReference type="EC" id="4.3.2.1"/>
    </reaction>
</comment>
<dbReference type="InterPro" id="IPR029419">
    <property type="entry name" value="Arg_succ_lyase_C"/>
</dbReference>
<dbReference type="STRING" id="1921010.MMIC_P0591"/>
<dbReference type="NCBIfam" id="TIGR00838">
    <property type="entry name" value="argH"/>
    <property type="match status" value="1"/>
</dbReference>
<gene>
    <name evidence="7" type="primary">argH</name>
    <name evidence="10" type="ORF">MMIC_P0591</name>
</gene>
<protein>
    <recommendedName>
        <fullName evidence="3 7">Argininosuccinate lyase</fullName>
        <shortName evidence="7">ASAL</shortName>
        <ecNumber evidence="3 7">4.3.2.1</ecNumber>
    </recommendedName>
    <alternativeName>
        <fullName evidence="7">Arginosuccinase</fullName>
    </alternativeName>
</protein>
<dbReference type="RefSeq" id="WP_072658873.1">
    <property type="nucleotide sequence ID" value="NZ_BDFD01000003.1"/>
</dbReference>
<dbReference type="Pfam" id="PF00206">
    <property type="entry name" value="Lyase_1"/>
    <property type="match status" value="1"/>
</dbReference>
<dbReference type="InterPro" id="IPR024083">
    <property type="entry name" value="Fumarase/histidase_N"/>
</dbReference>
<evidence type="ECO:0000256" key="6">
    <source>
        <dbReference type="ARBA" id="ARBA00023239"/>
    </source>
</evidence>
<dbReference type="GO" id="GO:0004056">
    <property type="term" value="F:argininosuccinate lyase activity"/>
    <property type="evidence" value="ECO:0007669"/>
    <property type="project" value="UniProtKB-UniRule"/>
</dbReference>
<keyword evidence="5 7" id="KW-0028">Amino-acid biosynthesis</keyword>
<comment type="subcellular location">
    <subcellularLocation>
        <location evidence="7">Cytoplasm</location>
    </subcellularLocation>
</comment>
<keyword evidence="7" id="KW-0963">Cytoplasm</keyword>
<evidence type="ECO:0000256" key="4">
    <source>
        <dbReference type="ARBA" id="ARBA00022571"/>
    </source>
</evidence>
<dbReference type="PRINTS" id="PR00145">
    <property type="entry name" value="ARGSUCLYASE"/>
</dbReference>
<dbReference type="UniPathway" id="UPA00068">
    <property type="reaction ID" value="UER00114"/>
</dbReference>
<dbReference type="Pfam" id="PF14698">
    <property type="entry name" value="ASL_C2"/>
    <property type="match status" value="1"/>
</dbReference>
<keyword evidence="11" id="KW-1185">Reference proteome</keyword>
<dbReference type="GO" id="GO:0005829">
    <property type="term" value="C:cytosol"/>
    <property type="evidence" value="ECO:0007669"/>
    <property type="project" value="TreeGrafter"/>
</dbReference>
<dbReference type="EMBL" id="BDFD01000003">
    <property type="protein sequence ID" value="GAV19642.1"/>
    <property type="molecule type" value="Genomic_DNA"/>
</dbReference>
<dbReference type="SUPFAM" id="SSF48557">
    <property type="entry name" value="L-aspartase-like"/>
    <property type="match status" value="1"/>
</dbReference>
<organism evidence="10 11">
    <name type="scientific">Mariprofundus micogutta</name>
    <dbReference type="NCBI Taxonomy" id="1921010"/>
    <lineage>
        <taxon>Bacteria</taxon>
        <taxon>Pseudomonadati</taxon>
        <taxon>Pseudomonadota</taxon>
        <taxon>Candidatius Mariprofundia</taxon>
        <taxon>Mariprofundales</taxon>
        <taxon>Mariprofundaceae</taxon>
        <taxon>Mariprofundus</taxon>
    </lineage>
</organism>
<evidence type="ECO:0000259" key="9">
    <source>
        <dbReference type="Pfam" id="PF14698"/>
    </source>
</evidence>
<evidence type="ECO:0000256" key="1">
    <source>
        <dbReference type="ARBA" id="ARBA00000985"/>
    </source>
</evidence>
<comment type="similarity">
    <text evidence="7">Belongs to the lyase 1 family. Argininosuccinate lyase subfamily.</text>
</comment>
<keyword evidence="4 7" id="KW-0055">Arginine biosynthesis</keyword>
<dbReference type="AlphaFoldDB" id="A0A1L8CL64"/>
<dbReference type="CDD" id="cd01359">
    <property type="entry name" value="Argininosuccinate_lyase"/>
    <property type="match status" value="1"/>
</dbReference>
<dbReference type="PRINTS" id="PR00149">
    <property type="entry name" value="FUMRATELYASE"/>
</dbReference>
<name>A0A1L8CL64_9PROT</name>
<evidence type="ECO:0000256" key="7">
    <source>
        <dbReference type="HAMAP-Rule" id="MF_00006"/>
    </source>
</evidence>
<feature type="domain" description="Fumarate lyase N-terminal" evidence="8">
    <location>
        <begin position="8"/>
        <end position="302"/>
    </location>
</feature>
<accession>A0A1L8CL64</accession>
<keyword evidence="6 7" id="KW-0456">Lyase</keyword>
<dbReference type="FunFam" id="1.20.200.10:FF:000015">
    <property type="entry name" value="argininosuccinate lyase isoform X2"/>
    <property type="match status" value="1"/>
</dbReference>
<dbReference type="InterPro" id="IPR008948">
    <property type="entry name" value="L-Aspartase-like"/>
</dbReference>
<comment type="caution">
    <text evidence="10">The sequence shown here is derived from an EMBL/GenBank/DDBJ whole genome shotgun (WGS) entry which is preliminary data.</text>
</comment>
<evidence type="ECO:0000256" key="3">
    <source>
        <dbReference type="ARBA" id="ARBA00012338"/>
    </source>
</evidence>
<sequence>MSEKPWGGRFESPTDEFVEAFNASTDVDARMYAEDIAGSKAHARMLCEQGILTQEDLNSILRGLDEVLGEIESGEFKFTIALEDVHMNIESQLTKKIGDAGKRLHTARSRNDQVATDTRLYLRSRTDTMIHRIRRLQSVLLTLAGTHADTIMPGFTHLQTAQPVTLGHHLLAYVEMFDRDACRFADARTRMNQCPLGSAALAGTTFNIDRFKTAESLGFDGPTRNSLDSVSDRDFIMELMAAASICAVHLSRFSEELIQWMSAQFNFVDLPDAFCTGSSIMPQKKNPDMPELVRGKSGRIIGGLVAILTTMKGLPLAYNKDMQEDKTAIFDAFDNLEGCLRVFGDMLPGMSVNSEVMHTAASSGFATATDLADALVRAGVPFRDAHEIVGKSVGHCIKAGIELHEMDESACSNIDARLSADMVRLLSVENCVAARNHIGGTAPDQVRKQVAEWNTRLESQHD</sequence>
<dbReference type="FunFam" id="1.10.40.30:FF:000001">
    <property type="entry name" value="Argininosuccinate lyase"/>
    <property type="match status" value="1"/>
</dbReference>
<dbReference type="HAMAP" id="MF_00006">
    <property type="entry name" value="Arg_succ_lyase"/>
    <property type="match status" value="1"/>
</dbReference>
<evidence type="ECO:0000256" key="5">
    <source>
        <dbReference type="ARBA" id="ARBA00022605"/>
    </source>
</evidence>
<dbReference type="OrthoDB" id="9769623at2"/>
<dbReference type="GO" id="GO:0042450">
    <property type="term" value="P:L-arginine biosynthetic process via ornithine"/>
    <property type="evidence" value="ECO:0007669"/>
    <property type="project" value="UniProtKB-UniRule"/>
</dbReference>
<dbReference type="Gene3D" id="1.10.40.30">
    <property type="entry name" value="Fumarase/aspartase (C-terminal domain)"/>
    <property type="match status" value="1"/>
</dbReference>
<dbReference type="PANTHER" id="PTHR43814">
    <property type="entry name" value="ARGININOSUCCINATE LYASE"/>
    <property type="match status" value="1"/>
</dbReference>
<reference evidence="10 11" key="1">
    <citation type="journal article" date="2017" name="Arch. Microbiol.">
        <title>Mariprofundus micogutta sp. nov., a novel iron-oxidizing zetaproteobacterium isolated from a deep-sea hydrothermal field at the Bayonnaise knoll of the Izu-Ogasawara arc, and a description of Mariprofundales ord. nov. and Zetaproteobacteria classis nov.</title>
        <authorList>
            <person name="Makita H."/>
            <person name="Tanaka E."/>
            <person name="Mitsunobu S."/>
            <person name="Miyazaki M."/>
            <person name="Nunoura T."/>
            <person name="Uematsu K."/>
            <person name="Takaki Y."/>
            <person name="Nishi S."/>
            <person name="Shimamura S."/>
            <person name="Takai K."/>
        </authorList>
    </citation>
    <scope>NUCLEOTIDE SEQUENCE [LARGE SCALE GENOMIC DNA]</scope>
    <source>
        <strain evidence="10 11">ET2</strain>
    </source>
</reference>
<dbReference type="InterPro" id="IPR000362">
    <property type="entry name" value="Fumarate_lyase_fam"/>
</dbReference>
<dbReference type="PROSITE" id="PS00163">
    <property type="entry name" value="FUMARATE_LYASES"/>
    <property type="match status" value="1"/>
</dbReference>
<evidence type="ECO:0000313" key="10">
    <source>
        <dbReference type="EMBL" id="GAV19642.1"/>
    </source>
</evidence>
<dbReference type="Proteomes" id="UP000231632">
    <property type="component" value="Unassembled WGS sequence"/>
</dbReference>
<dbReference type="Gene3D" id="1.20.200.10">
    <property type="entry name" value="Fumarase/aspartase (Central domain)"/>
    <property type="match status" value="1"/>
</dbReference>
<evidence type="ECO:0000256" key="2">
    <source>
        <dbReference type="ARBA" id="ARBA00004941"/>
    </source>
</evidence>
<dbReference type="PANTHER" id="PTHR43814:SF1">
    <property type="entry name" value="ARGININOSUCCINATE LYASE"/>
    <property type="match status" value="1"/>
</dbReference>
<comment type="pathway">
    <text evidence="2 7">Amino-acid biosynthesis; L-arginine biosynthesis; L-arginine from L-ornithine and carbamoyl phosphate: step 3/3.</text>
</comment>
<dbReference type="InterPro" id="IPR020557">
    <property type="entry name" value="Fumarate_lyase_CS"/>
</dbReference>
<dbReference type="Gene3D" id="1.10.275.10">
    <property type="entry name" value="Fumarase/aspartase (N-terminal domain)"/>
    <property type="match status" value="1"/>
</dbReference>
<dbReference type="EC" id="4.3.2.1" evidence="3 7"/>
<evidence type="ECO:0000313" key="11">
    <source>
        <dbReference type="Proteomes" id="UP000231632"/>
    </source>
</evidence>
<dbReference type="FunFam" id="1.10.275.10:FF:000002">
    <property type="entry name" value="Argininosuccinate lyase"/>
    <property type="match status" value="1"/>
</dbReference>
<evidence type="ECO:0000259" key="8">
    <source>
        <dbReference type="Pfam" id="PF00206"/>
    </source>
</evidence>
<dbReference type="InterPro" id="IPR022761">
    <property type="entry name" value="Fumarate_lyase_N"/>
</dbReference>
<dbReference type="InterPro" id="IPR009049">
    <property type="entry name" value="Argininosuccinate_lyase"/>
</dbReference>
<proteinExistence type="inferred from homology"/>
<feature type="domain" description="Argininosuccinate lyase C-terminal" evidence="9">
    <location>
        <begin position="365"/>
        <end position="433"/>
    </location>
</feature>